<evidence type="ECO:0000256" key="4">
    <source>
        <dbReference type="ARBA" id="ARBA00020963"/>
    </source>
</evidence>
<comment type="similarity">
    <text evidence="2">Belongs to the Cob(I)alamin adenosyltransferase family.</text>
</comment>
<evidence type="ECO:0000313" key="14">
    <source>
        <dbReference type="Proteomes" id="UP000824504"/>
    </source>
</evidence>
<feature type="domain" description="Cobalamin adenosyltransferase-like" evidence="12">
    <location>
        <begin position="4"/>
        <end position="167"/>
    </location>
</feature>
<evidence type="ECO:0000256" key="1">
    <source>
        <dbReference type="ARBA" id="ARBA00005121"/>
    </source>
</evidence>
<dbReference type="Pfam" id="PF01923">
    <property type="entry name" value="Cob_adeno_trans"/>
    <property type="match status" value="1"/>
</dbReference>
<sequence>MPAIYTRTGDKGTTGLFGGSRVTKQSLRVEAYGTVDEANAALGAAKAGLEPGPWRDRIHAIQQRMFVAGAELASDAKGAEILANKISTADIEGLEHLIDDCLAITGPQRSFVVPGRDEVSAPFHVARTVVRRAERRCLTLAEHEPVRPELIKFLNRLSDAVYSVARLTETWYELAHVEQVVRDTVARYWPQLDGSLSPSGSLSPAGSLSLSKGPELVEGEGVSTGSTRFDRLNDPAETSRWAAMRAHCDARAPEALLRLAKELAEGAEKRATMLGVPMVIVVVDAAGNQVLLHRMPGSLIASLEIAANKAWSANAFKMPTADLGPLAAEGGALPGLAGGNSGRVVLFGGGVPLIVDGAVIGALGISGGTVDEDCDVATYALTTVMGAQK</sequence>
<organism evidence="13 14">
    <name type="scientific">Tessaracoccus palaemonis</name>
    <dbReference type="NCBI Taxonomy" id="2829499"/>
    <lineage>
        <taxon>Bacteria</taxon>
        <taxon>Bacillati</taxon>
        <taxon>Actinomycetota</taxon>
        <taxon>Actinomycetes</taxon>
        <taxon>Propionibacteriales</taxon>
        <taxon>Propionibacteriaceae</taxon>
        <taxon>Tessaracoccus</taxon>
    </lineage>
</organism>
<evidence type="ECO:0000256" key="3">
    <source>
        <dbReference type="ARBA" id="ARBA00012454"/>
    </source>
</evidence>
<evidence type="ECO:0000256" key="10">
    <source>
        <dbReference type="ARBA" id="ARBA00048692"/>
    </source>
</evidence>
<keyword evidence="5" id="KW-0169">Cobalamin biosynthesis</keyword>
<feature type="region of interest" description="Disordered" evidence="11">
    <location>
        <begin position="196"/>
        <end position="230"/>
    </location>
</feature>
<dbReference type="PANTHER" id="PTHR12213">
    <property type="entry name" value="CORRINOID ADENOSYLTRANSFERASE"/>
    <property type="match status" value="1"/>
</dbReference>
<dbReference type="Pfam" id="PF03928">
    <property type="entry name" value="HbpS-like"/>
    <property type="match status" value="1"/>
</dbReference>
<protein>
    <recommendedName>
        <fullName evidence="4">Corrinoid adenosyltransferase</fullName>
        <ecNumber evidence="3">2.5.1.17</ecNumber>
    </recommendedName>
    <alternativeName>
        <fullName evidence="6">Cob(II)alamin adenosyltransferase</fullName>
    </alternativeName>
    <alternativeName>
        <fullName evidence="8">Cob(II)yrinic acid a,c-diamide adenosyltransferase</fullName>
    </alternativeName>
    <alternativeName>
        <fullName evidence="7">Cobinamide/cobalamin adenosyltransferase</fullName>
    </alternativeName>
</protein>
<dbReference type="RefSeq" id="WP_219083006.1">
    <property type="nucleotide sequence ID" value="NZ_CP079216.1"/>
</dbReference>
<dbReference type="Proteomes" id="UP000824504">
    <property type="component" value="Chromosome"/>
</dbReference>
<dbReference type="InterPro" id="IPR005624">
    <property type="entry name" value="PduO/GlcC-like"/>
</dbReference>
<dbReference type="EMBL" id="CP079216">
    <property type="protein sequence ID" value="QXT63273.1"/>
    <property type="molecule type" value="Genomic_DNA"/>
</dbReference>
<comment type="catalytic activity">
    <reaction evidence="10">
        <text>2 cob(II)alamin + reduced [electron-transfer flavoprotein] + 2 ATP = 2 adenosylcob(III)alamin + 2 triphosphate + oxidized [electron-transfer flavoprotein] + 3 H(+)</text>
        <dbReference type="Rhea" id="RHEA:28671"/>
        <dbReference type="Rhea" id="RHEA-COMP:10685"/>
        <dbReference type="Rhea" id="RHEA-COMP:10686"/>
        <dbReference type="ChEBI" id="CHEBI:15378"/>
        <dbReference type="ChEBI" id="CHEBI:16304"/>
        <dbReference type="ChEBI" id="CHEBI:18036"/>
        <dbReference type="ChEBI" id="CHEBI:18408"/>
        <dbReference type="ChEBI" id="CHEBI:30616"/>
        <dbReference type="ChEBI" id="CHEBI:57692"/>
        <dbReference type="ChEBI" id="CHEBI:58307"/>
        <dbReference type="EC" id="2.5.1.17"/>
    </reaction>
</comment>
<evidence type="ECO:0000256" key="6">
    <source>
        <dbReference type="ARBA" id="ARBA00031529"/>
    </source>
</evidence>
<evidence type="ECO:0000313" key="13">
    <source>
        <dbReference type="EMBL" id="QXT63273.1"/>
    </source>
</evidence>
<keyword evidence="14" id="KW-1185">Reference proteome</keyword>
<comment type="pathway">
    <text evidence="1">Cofactor biosynthesis; adenosylcobalamin biosynthesis; adenosylcobalamin from cob(II)yrinate a,c-diamide: step 2/7.</text>
</comment>
<evidence type="ECO:0000259" key="12">
    <source>
        <dbReference type="Pfam" id="PF01923"/>
    </source>
</evidence>
<evidence type="ECO:0000256" key="2">
    <source>
        <dbReference type="ARBA" id="ARBA00007487"/>
    </source>
</evidence>
<proteinExistence type="inferred from homology"/>
<evidence type="ECO:0000256" key="11">
    <source>
        <dbReference type="SAM" id="MobiDB-lite"/>
    </source>
</evidence>
<name>A0ABX8SM90_9ACTN</name>
<reference evidence="13 14" key="1">
    <citation type="submission" date="2021-07" db="EMBL/GenBank/DDBJ databases">
        <title>complete genome sequencing of Tessaracoccus sp.J1M15.</title>
        <authorList>
            <person name="Bae J.-W."/>
            <person name="Kim D.-y."/>
        </authorList>
    </citation>
    <scope>NUCLEOTIDE SEQUENCE [LARGE SCALE GENOMIC DNA]</scope>
    <source>
        <strain evidence="13 14">J1M15</strain>
    </source>
</reference>
<comment type="catalytic activity">
    <reaction evidence="9">
        <text>2 cob(II)yrinate a,c diamide + reduced [electron-transfer flavoprotein] + 2 ATP = 2 adenosylcob(III)yrinate a,c-diamide + 2 triphosphate + oxidized [electron-transfer flavoprotein] + 3 H(+)</text>
        <dbReference type="Rhea" id="RHEA:11528"/>
        <dbReference type="Rhea" id="RHEA-COMP:10685"/>
        <dbReference type="Rhea" id="RHEA-COMP:10686"/>
        <dbReference type="ChEBI" id="CHEBI:15378"/>
        <dbReference type="ChEBI" id="CHEBI:18036"/>
        <dbReference type="ChEBI" id="CHEBI:30616"/>
        <dbReference type="ChEBI" id="CHEBI:57692"/>
        <dbReference type="ChEBI" id="CHEBI:58307"/>
        <dbReference type="ChEBI" id="CHEBI:58503"/>
        <dbReference type="ChEBI" id="CHEBI:58537"/>
        <dbReference type="EC" id="2.5.1.17"/>
    </reaction>
</comment>
<dbReference type="NCBIfam" id="TIGR00636">
    <property type="entry name" value="PduO_Nterm"/>
    <property type="match status" value="1"/>
</dbReference>
<dbReference type="EC" id="2.5.1.17" evidence="3"/>
<accession>A0ABX8SM90</accession>
<keyword evidence="13" id="KW-0808">Transferase</keyword>
<dbReference type="PANTHER" id="PTHR12213:SF0">
    <property type="entry name" value="CORRINOID ADENOSYLTRANSFERASE MMAB"/>
    <property type="match status" value="1"/>
</dbReference>
<gene>
    <name evidence="13" type="ORF">KDB89_01950</name>
</gene>
<evidence type="ECO:0000256" key="8">
    <source>
        <dbReference type="ARBA" id="ARBA00033354"/>
    </source>
</evidence>
<dbReference type="InterPro" id="IPR016030">
    <property type="entry name" value="CblAdoTrfase-like"/>
</dbReference>
<dbReference type="InterPro" id="IPR029499">
    <property type="entry name" value="PduO-typ"/>
</dbReference>
<dbReference type="GO" id="GO:0008817">
    <property type="term" value="F:corrinoid adenosyltransferase activity"/>
    <property type="evidence" value="ECO:0007669"/>
    <property type="project" value="UniProtKB-EC"/>
</dbReference>
<evidence type="ECO:0000256" key="5">
    <source>
        <dbReference type="ARBA" id="ARBA00022573"/>
    </source>
</evidence>
<evidence type="ECO:0000256" key="7">
    <source>
        <dbReference type="ARBA" id="ARBA00033334"/>
    </source>
</evidence>
<evidence type="ECO:0000256" key="9">
    <source>
        <dbReference type="ARBA" id="ARBA00048555"/>
    </source>
</evidence>
<feature type="compositionally biased region" description="Low complexity" evidence="11">
    <location>
        <begin position="196"/>
        <end position="214"/>
    </location>
</feature>